<evidence type="ECO:0008006" key="3">
    <source>
        <dbReference type="Google" id="ProtNLM"/>
    </source>
</evidence>
<comment type="caution">
    <text evidence="1">The sequence shown here is derived from an EMBL/GenBank/DDBJ whole genome shotgun (WGS) entry which is preliminary data.</text>
</comment>
<sequence length="242" mass="27330">MSFTFLPKEMSDDLVSLSRVAAPFFSGQSVSRIERLAKDLINAVANAKATGDTEFNWKTAPSHPIQIKESRQWKGGTEDFDPLSADISIDYKCTLIDASERTLAKGVTVIRIKDSDKATDKVFHFDVENGGWTEMHKGKERARAGHPAFHMQFYGMVNDIPRIPSLIIHPVDVLSWAILELHQKKWREHVMSANGKSQLRLIPGRQRSRFDQILTGWRQMINKPDHLAIVAMQSPISEPLAL</sequence>
<reference evidence="1 2" key="1">
    <citation type="submission" date="2023-08" db="EMBL/GenBank/DDBJ databases">
        <title>Implementing the SeqCode for naming new Mesorhizobium species isolated from Vachellia karroo root nodules.</title>
        <authorList>
            <person name="Van Lill M."/>
        </authorList>
    </citation>
    <scope>NUCLEOTIDE SEQUENCE [LARGE SCALE GENOMIC DNA]</scope>
    <source>
        <strain evidence="1 2">VK3E</strain>
    </source>
</reference>
<proteinExistence type="predicted"/>
<organism evidence="1 2">
    <name type="scientific">Mesorhizobium australafricanum</name>
    <dbReference type="NCBI Taxonomy" id="3072311"/>
    <lineage>
        <taxon>Bacteria</taxon>
        <taxon>Pseudomonadati</taxon>
        <taxon>Pseudomonadota</taxon>
        <taxon>Alphaproteobacteria</taxon>
        <taxon>Hyphomicrobiales</taxon>
        <taxon>Phyllobacteriaceae</taxon>
        <taxon>Mesorhizobium</taxon>
    </lineage>
</organism>
<keyword evidence="2" id="KW-1185">Reference proteome</keyword>
<dbReference type="EMBL" id="JAVIIS010000016">
    <property type="protein sequence ID" value="MDX8440619.1"/>
    <property type="molecule type" value="Genomic_DNA"/>
</dbReference>
<dbReference type="RefSeq" id="WP_320214546.1">
    <property type="nucleotide sequence ID" value="NZ_JAVIIS010000016.1"/>
</dbReference>
<evidence type="ECO:0000313" key="1">
    <source>
        <dbReference type="EMBL" id="MDX8440619.1"/>
    </source>
</evidence>
<accession>A0ABU4X0L7</accession>
<evidence type="ECO:0000313" key="2">
    <source>
        <dbReference type="Proteomes" id="UP001272097"/>
    </source>
</evidence>
<protein>
    <recommendedName>
        <fullName evidence="3">Restriction endonuclease</fullName>
    </recommendedName>
</protein>
<gene>
    <name evidence="1" type="ORF">RFM51_13545</name>
</gene>
<name>A0ABU4X0L7_9HYPH</name>
<dbReference type="Proteomes" id="UP001272097">
    <property type="component" value="Unassembled WGS sequence"/>
</dbReference>